<dbReference type="SUPFAM" id="SSF52317">
    <property type="entry name" value="Class I glutamine amidotransferase-like"/>
    <property type="match status" value="1"/>
</dbReference>
<dbReference type="CDD" id="cd01741">
    <property type="entry name" value="GATase1_1"/>
    <property type="match status" value="1"/>
</dbReference>
<dbReference type="AlphaFoldDB" id="A0A4R1S0N6"/>
<dbReference type="InterPro" id="IPR044992">
    <property type="entry name" value="ChyE-like"/>
</dbReference>
<dbReference type="PANTHER" id="PTHR42695:SF5">
    <property type="entry name" value="GLUTAMINE AMIDOTRANSFERASE YLR126C-RELATED"/>
    <property type="match status" value="1"/>
</dbReference>
<proteinExistence type="predicted"/>
<name>A0A4R1S0N6_HYDET</name>
<reference evidence="2 3" key="1">
    <citation type="submission" date="2019-03" db="EMBL/GenBank/DDBJ databases">
        <title>Genomic Encyclopedia of Type Strains, Phase IV (KMG-IV): sequencing the most valuable type-strain genomes for metagenomic binning, comparative biology and taxonomic classification.</title>
        <authorList>
            <person name="Goeker M."/>
        </authorList>
    </citation>
    <scope>NUCLEOTIDE SEQUENCE [LARGE SCALE GENOMIC DNA]</scope>
    <source>
        <strain evidence="2 3">LX-B</strain>
    </source>
</reference>
<evidence type="ECO:0000259" key="1">
    <source>
        <dbReference type="Pfam" id="PF00117"/>
    </source>
</evidence>
<dbReference type="PROSITE" id="PS51273">
    <property type="entry name" value="GATASE_TYPE_1"/>
    <property type="match status" value="1"/>
</dbReference>
<dbReference type="Gene3D" id="3.40.50.880">
    <property type="match status" value="1"/>
</dbReference>
<gene>
    <name evidence="2" type="ORF">EDC14_1006127</name>
</gene>
<evidence type="ECO:0000313" key="2">
    <source>
        <dbReference type="EMBL" id="TCL72414.1"/>
    </source>
</evidence>
<dbReference type="EMBL" id="SLUN01000006">
    <property type="protein sequence ID" value="TCL72414.1"/>
    <property type="molecule type" value="Genomic_DNA"/>
</dbReference>
<protein>
    <submittedName>
        <fullName evidence="2">GMP synthase-like glutamine amidotransferase</fullName>
    </submittedName>
</protein>
<dbReference type="InterPro" id="IPR029062">
    <property type="entry name" value="Class_I_gatase-like"/>
</dbReference>
<keyword evidence="2" id="KW-0315">Glutamine amidotransferase</keyword>
<comment type="caution">
    <text evidence="2">The sequence shown here is derived from an EMBL/GenBank/DDBJ whole genome shotgun (WGS) entry which is preliminary data.</text>
</comment>
<accession>A0A4R1S0N6</accession>
<keyword evidence="3" id="KW-1185">Reference proteome</keyword>
<sequence length="232" mass="26277">MKVLVCRHSPQDGLGHFETLLRQAGVDYEYQAMDRDDRVRSLRDYQGLVLMGGVMNAYQEAEYPFLRTDLAYVGQALRLDLPILGFCLGAQLCARYLGGPVTKNPRPELGWYELRREGESSLLDGFPERFRVFQWHEDSFAIPPGGRRLASSASCPNQAFVWGERLYGLQFHLEVTRTMAEEWLQDEAAVTAWGFRPEAVLRDTRRYAAAAFPLAQTLAANFARLLGAAERP</sequence>
<dbReference type="OrthoDB" id="9813383at2"/>
<dbReference type="RefSeq" id="WP_132013622.1">
    <property type="nucleotide sequence ID" value="NZ_SLUN01000006.1"/>
</dbReference>
<dbReference type="FunFam" id="3.40.50.880:FF:000033">
    <property type="entry name" value="Glutamine amidotransferase class-I"/>
    <property type="match status" value="1"/>
</dbReference>
<keyword evidence="2" id="KW-0808">Transferase</keyword>
<dbReference type="Proteomes" id="UP000295008">
    <property type="component" value="Unassembled WGS sequence"/>
</dbReference>
<dbReference type="PANTHER" id="PTHR42695">
    <property type="entry name" value="GLUTAMINE AMIDOTRANSFERASE YLR126C-RELATED"/>
    <property type="match status" value="1"/>
</dbReference>
<dbReference type="Pfam" id="PF00117">
    <property type="entry name" value="GATase"/>
    <property type="match status" value="1"/>
</dbReference>
<dbReference type="GO" id="GO:0016740">
    <property type="term" value="F:transferase activity"/>
    <property type="evidence" value="ECO:0007669"/>
    <property type="project" value="UniProtKB-KW"/>
</dbReference>
<dbReference type="GO" id="GO:0005829">
    <property type="term" value="C:cytosol"/>
    <property type="evidence" value="ECO:0007669"/>
    <property type="project" value="TreeGrafter"/>
</dbReference>
<evidence type="ECO:0000313" key="3">
    <source>
        <dbReference type="Proteomes" id="UP000295008"/>
    </source>
</evidence>
<dbReference type="InterPro" id="IPR017926">
    <property type="entry name" value="GATASE"/>
</dbReference>
<organism evidence="2 3">
    <name type="scientific">Hydrogenispora ethanolica</name>
    <dbReference type="NCBI Taxonomy" id="1082276"/>
    <lineage>
        <taxon>Bacteria</taxon>
        <taxon>Bacillati</taxon>
        <taxon>Bacillota</taxon>
        <taxon>Hydrogenispora</taxon>
    </lineage>
</organism>
<feature type="domain" description="Glutamine amidotransferase" evidence="1">
    <location>
        <begin position="21"/>
        <end position="186"/>
    </location>
</feature>